<name>A0A0M0JBG3_9EUKA</name>
<dbReference type="Proteomes" id="UP000037460">
    <property type="component" value="Unassembled WGS sequence"/>
</dbReference>
<protein>
    <submittedName>
        <fullName evidence="1">Uncharacterized protein</fullName>
    </submittedName>
</protein>
<accession>A0A0M0JBG3</accession>
<evidence type="ECO:0000313" key="1">
    <source>
        <dbReference type="EMBL" id="KOO23830.1"/>
    </source>
</evidence>
<evidence type="ECO:0000313" key="2">
    <source>
        <dbReference type="Proteomes" id="UP000037460"/>
    </source>
</evidence>
<proteinExistence type="predicted"/>
<sequence length="430" mass="48576">MPFSYTSPYSEELTCKAIIADDGAHLERSARVRDELEDGAHVWIDVGDGAPLSRVHSRSLPERGIFEPPGSCGYQEQIGWEATPADIFDEEVVGIDPRQTMRYTRTVIADQPSFKEWQMRHAASSSSQDGLFDIFNRTWQQVAQDEVGEMPNASSWMGEVKSVFWHNFESLKYVFSCHASVTVDPSKPPEMSLLEFWAICKRCALPSPWLNLNKINRFFMRKGAVPDIRDLKGPHDGRKTIDLPKFLGTLVRISVLREQGGKGELPMCVTHLIQGMLTLTPGFETFEPEKAAYAPFSSSAVRQKLTMHESRLKKLFKHWAKLDETRETIQLSEFLQMMAKADVMGPDLTEVQLKMAFVHAMLGAHDGVFETWQEAGEQACSEILFSEFVDVIMRVALLKFEWDTATTIDIKVHELCLILIFGPGGRAINL</sequence>
<comment type="caution">
    <text evidence="1">The sequence shown here is derived from an EMBL/GenBank/DDBJ whole genome shotgun (WGS) entry which is preliminary data.</text>
</comment>
<organism evidence="1 2">
    <name type="scientific">Chrysochromulina tobinii</name>
    <dbReference type="NCBI Taxonomy" id="1460289"/>
    <lineage>
        <taxon>Eukaryota</taxon>
        <taxon>Haptista</taxon>
        <taxon>Haptophyta</taxon>
        <taxon>Prymnesiophyceae</taxon>
        <taxon>Prymnesiales</taxon>
        <taxon>Chrysochromulinaceae</taxon>
        <taxon>Chrysochromulina</taxon>
    </lineage>
</organism>
<dbReference type="EMBL" id="JWZX01003153">
    <property type="protein sequence ID" value="KOO23830.1"/>
    <property type="molecule type" value="Genomic_DNA"/>
</dbReference>
<dbReference type="AlphaFoldDB" id="A0A0M0JBG3"/>
<reference evidence="2" key="1">
    <citation type="journal article" date="2015" name="PLoS Genet.">
        <title>Genome Sequence and Transcriptome Analyses of Chrysochromulina tobin: Metabolic Tools for Enhanced Algal Fitness in the Prominent Order Prymnesiales (Haptophyceae).</title>
        <authorList>
            <person name="Hovde B.T."/>
            <person name="Deodato C.R."/>
            <person name="Hunsperger H.M."/>
            <person name="Ryken S.A."/>
            <person name="Yost W."/>
            <person name="Jha R.K."/>
            <person name="Patterson J."/>
            <person name="Monnat R.J. Jr."/>
            <person name="Barlow S.B."/>
            <person name="Starkenburg S.R."/>
            <person name="Cattolico R.A."/>
        </authorList>
    </citation>
    <scope>NUCLEOTIDE SEQUENCE</scope>
    <source>
        <strain evidence="2">CCMP291</strain>
    </source>
</reference>
<keyword evidence="2" id="KW-1185">Reference proteome</keyword>
<gene>
    <name evidence="1" type="ORF">Ctob_003943</name>
</gene>